<dbReference type="SUPFAM" id="SSF52172">
    <property type="entry name" value="CheY-like"/>
    <property type="match status" value="1"/>
</dbReference>
<proteinExistence type="predicted"/>
<dbReference type="GO" id="GO:0000160">
    <property type="term" value="P:phosphorelay signal transduction system"/>
    <property type="evidence" value="ECO:0007669"/>
    <property type="project" value="InterPro"/>
</dbReference>
<dbReference type="OrthoDB" id="9811749at2"/>
<dbReference type="Pfam" id="PF00072">
    <property type="entry name" value="Response_reg"/>
    <property type="match status" value="1"/>
</dbReference>
<comment type="caution">
    <text evidence="4">The sequence shown here is derived from an EMBL/GenBank/DDBJ whole genome shotgun (WGS) entry which is preliminary data.</text>
</comment>
<dbReference type="Gene3D" id="3.40.50.2300">
    <property type="match status" value="1"/>
</dbReference>
<evidence type="ECO:0000256" key="2">
    <source>
        <dbReference type="PROSITE-ProRule" id="PRU00169"/>
    </source>
</evidence>
<feature type="domain" description="Response regulatory" evidence="3">
    <location>
        <begin position="22"/>
        <end position="138"/>
    </location>
</feature>
<reference evidence="4 5" key="1">
    <citation type="submission" date="2018-10" db="EMBL/GenBank/DDBJ databases">
        <authorList>
            <person name="Jung H.S."/>
            <person name="Jeon C.O."/>
        </authorList>
    </citation>
    <scope>NUCLEOTIDE SEQUENCE [LARGE SCALE GENOMIC DNA]</scope>
    <source>
        <strain evidence="4 5">MA-7-27</strain>
    </source>
</reference>
<keyword evidence="5" id="KW-1185">Reference proteome</keyword>
<organism evidence="4 5">
    <name type="scientific">Rhodophyticola porphyridii</name>
    <dbReference type="NCBI Taxonomy" id="1852017"/>
    <lineage>
        <taxon>Bacteria</taxon>
        <taxon>Pseudomonadati</taxon>
        <taxon>Pseudomonadota</taxon>
        <taxon>Alphaproteobacteria</taxon>
        <taxon>Rhodobacterales</taxon>
        <taxon>Roseobacteraceae</taxon>
        <taxon>Rhodophyticola</taxon>
    </lineage>
</organism>
<sequence>MNLSLRPSAHAPTLDPALPYERVMVLDDSRAQRTLLCSLLKRWGYDVLSCERPEIALELLADPTITMIVSDWVMPGMDGPEFCRRARAMARESYAYILLLTSKSDKNAIAHGLDAGADDFLTKPVNGPELRARIHAGERIVAMQRELVAKNKMVSAALSEISALYDALDRDLMEAKKLQASLLQDTKRQFDTAAASFLLQSSGHVGGDLVGCFPVSDHQIGLFSLDVSGHGVTSAMMTARLAGRLTSASPEQNIALERRAGGGYAPLSPHLVAARLNRLMLEEVETDLYFTLCLVILDLPTGRISMVQAGHPHPAVQRRDGRVEFLGRGGLPVGLLPDAEYETLEAELAPGDRLLIYSDGLTECPGPQGDMLGEEGLTKILQTGRLQTGRRFLDGLLTDLQGYANGSDFPDDVSAILLEYTGAAS</sequence>
<protein>
    <submittedName>
        <fullName evidence="4">Fused response regulator/phosphatase</fullName>
    </submittedName>
</protein>
<dbReference type="InterPro" id="IPR052016">
    <property type="entry name" value="Bact_Sigma-Reg"/>
</dbReference>
<feature type="modified residue" description="4-aspartylphosphate" evidence="2">
    <location>
        <position position="71"/>
    </location>
</feature>
<keyword evidence="2" id="KW-0597">Phosphoprotein</keyword>
<dbReference type="RefSeq" id="WP_121897689.1">
    <property type="nucleotide sequence ID" value="NZ_RCNT01000003.1"/>
</dbReference>
<dbReference type="EMBL" id="RCNT01000003">
    <property type="protein sequence ID" value="RMA42902.1"/>
    <property type="molecule type" value="Genomic_DNA"/>
</dbReference>
<name>A0A3L9Y3C2_9RHOB</name>
<dbReference type="InterPro" id="IPR036457">
    <property type="entry name" value="PPM-type-like_dom_sf"/>
</dbReference>
<keyword evidence="1" id="KW-0378">Hydrolase</keyword>
<dbReference type="Proteomes" id="UP000281343">
    <property type="component" value="Unassembled WGS sequence"/>
</dbReference>
<evidence type="ECO:0000259" key="3">
    <source>
        <dbReference type="PROSITE" id="PS50110"/>
    </source>
</evidence>
<evidence type="ECO:0000313" key="5">
    <source>
        <dbReference type="Proteomes" id="UP000281343"/>
    </source>
</evidence>
<gene>
    <name evidence="4" type="ORF">D9R08_08070</name>
</gene>
<dbReference type="Pfam" id="PF07228">
    <property type="entry name" value="SpoIIE"/>
    <property type="match status" value="1"/>
</dbReference>
<dbReference type="InterPro" id="IPR001932">
    <property type="entry name" value="PPM-type_phosphatase-like_dom"/>
</dbReference>
<dbReference type="InterPro" id="IPR011006">
    <property type="entry name" value="CheY-like_superfamily"/>
</dbReference>
<evidence type="ECO:0000313" key="4">
    <source>
        <dbReference type="EMBL" id="RMA42902.1"/>
    </source>
</evidence>
<dbReference type="CDD" id="cd17574">
    <property type="entry name" value="REC_OmpR"/>
    <property type="match status" value="1"/>
</dbReference>
<dbReference type="SMART" id="SM00331">
    <property type="entry name" value="PP2C_SIG"/>
    <property type="match status" value="1"/>
</dbReference>
<dbReference type="Gene3D" id="3.60.40.10">
    <property type="entry name" value="PPM-type phosphatase domain"/>
    <property type="match status" value="1"/>
</dbReference>
<dbReference type="GO" id="GO:0016791">
    <property type="term" value="F:phosphatase activity"/>
    <property type="evidence" value="ECO:0007669"/>
    <property type="project" value="TreeGrafter"/>
</dbReference>
<dbReference type="SMART" id="SM00448">
    <property type="entry name" value="REC"/>
    <property type="match status" value="1"/>
</dbReference>
<dbReference type="SUPFAM" id="SSF81606">
    <property type="entry name" value="PP2C-like"/>
    <property type="match status" value="1"/>
</dbReference>
<dbReference type="PROSITE" id="PS50110">
    <property type="entry name" value="RESPONSE_REGULATORY"/>
    <property type="match status" value="1"/>
</dbReference>
<dbReference type="AlphaFoldDB" id="A0A3L9Y3C2"/>
<dbReference type="InterPro" id="IPR001789">
    <property type="entry name" value="Sig_transdc_resp-reg_receiver"/>
</dbReference>
<dbReference type="PANTHER" id="PTHR43156:SF2">
    <property type="entry name" value="STAGE II SPORULATION PROTEIN E"/>
    <property type="match status" value="1"/>
</dbReference>
<evidence type="ECO:0000256" key="1">
    <source>
        <dbReference type="ARBA" id="ARBA00022801"/>
    </source>
</evidence>
<dbReference type="PANTHER" id="PTHR43156">
    <property type="entry name" value="STAGE II SPORULATION PROTEIN E-RELATED"/>
    <property type="match status" value="1"/>
</dbReference>
<accession>A0A3L9Y3C2</accession>